<evidence type="ECO:0000313" key="1">
    <source>
        <dbReference type="EMBL" id="CAF1084820.1"/>
    </source>
</evidence>
<protein>
    <submittedName>
        <fullName evidence="1">Uncharacterized protein</fullName>
    </submittedName>
</protein>
<comment type="caution">
    <text evidence="1">The sequence shown here is derived from an EMBL/GenBank/DDBJ whole genome shotgun (WGS) entry which is preliminary data.</text>
</comment>
<dbReference type="AlphaFoldDB" id="A0A814MVW9"/>
<sequence>MPRAIDNIKPLTFTCNYVYSIKRSLEYNTIEVLPNITHLKITIGIRHSITRTPFIIVRSKHNNSTTLSNYD</sequence>
<organism evidence="1 2">
    <name type="scientific">Adineta ricciae</name>
    <name type="common">Rotifer</name>
    <dbReference type="NCBI Taxonomy" id="249248"/>
    <lineage>
        <taxon>Eukaryota</taxon>
        <taxon>Metazoa</taxon>
        <taxon>Spiralia</taxon>
        <taxon>Gnathifera</taxon>
        <taxon>Rotifera</taxon>
        <taxon>Eurotatoria</taxon>
        <taxon>Bdelloidea</taxon>
        <taxon>Adinetida</taxon>
        <taxon>Adinetidae</taxon>
        <taxon>Adineta</taxon>
    </lineage>
</organism>
<name>A0A814MVW9_ADIRI</name>
<dbReference type="Proteomes" id="UP000663852">
    <property type="component" value="Unassembled WGS sequence"/>
</dbReference>
<evidence type="ECO:0000313" key="2">
    <source>
        <dbReference type="Proteomes" id="UP000663852"/>
    </source>
</evidence>
<reference evidence="1" key="1">
    <citation type="submission" date="2021-02" db="EMBL/GenBank/DDBJ databases">
        <authorList>
            <person name="Nowell W R."/>
        </authorList>
    </citation>
    <scope>NUCLEOTIDE SEQUENCE</scope>
</reference>
<accession>A0A814MVW9</accession>
<dbReference type="EMBL" id="CAJNOJ010000091">
    <property type="protein sequence ID" value="CAF1084820.1"/>
    <property type="molecule type" value="Genomic_DNA"/>
</dbReference>
<gene>
    <name evidence="1" type="ORF">EDS130_LOCUS19166</name>
</gene>
<proteinExistence type="predicted"/>